<gene>
    <name evidence="2" type="ORF">DDB_G0291101</name>
</gene>
<dbReference type="GeneID" id="8627988"/>
<feature type="signal peptide" evidence="1">
    <location>
        <begin position="1"/>
        <end position="19"/>
    </location>
</feature>
<dbReference type="AlphaFoldDB" id="Q54F50"/>
<dbReference type="HOGENOM" id="CLU_1828945_0_0_1"/>
<dbReference type="PaxDb" id="44689-DDB0189242"/>
<evidence type="ECO:0000256" key="1">
    <source>
        <dbReference type="SAM" id="SignalP"/>
    </source>
</evidence>
<protein>
    <submittedName>
        <fullName evidence="2">Uncharacterized protein</fullName>
    </submittedName>
</protein>
<accession>Q54F50</accession>
<name>Q54F50_DICDI</name>
<proteinExistence type="predicted"/>
<dbReference type="VEuPathDB" id="AmoebaDB:DDB_G0291101"/>
<organism evidence="2 3">
    <name type="scientific">Dictyostelium discoideum</name>
    <name type="common">Social amoeba</name>
    <dbReference type="NCBI Taxonomy" id="44689"/>
    <lineage>
        <taxon>Eukaryota</taxon>
        <taxon>Amoebozoa</taxon>
        <taxon>Evosea</taxon>
        <taxon>Eumycetozoa</taxon>
        <taxon>Dictyostelia</taxon>
        <taxon>Dictyosteliales</taxon>
        <taxon>Dictyosteliaceae</taxon>
        <taxon>Dictyostelium</taxon>
    </lineage>
</organism>
<feature type="chain" id="PRO_5004249969" evidence="1">
    <location>
        <begin position="20"/>
        <end position="141"/>
    </location>
</feature>
<dbReference type="dictyBase" id="DDB_G0291101"/>
<dbReference type="KEGG" id="ddi:DDB_G0291101"/>
<dbReference type="InParanoid" id="Q54F50"/>
<dbReference type="EMBL" id="AAFI02000175">
    <property type="protein sequence ID" value="EAL61898.1"/>
    <property type="molecule type" value="Genomic_DNA"/>
</dbReference>
<dbReference type="RefSeq" id="XP_635404.1">
    <property type="nucleotide sequence ID" value="XM_630312.1"/>
</dbReference>
<reference evidence="2 3" key="1">
    <citation type="journal article" date="2005" name="Nature">
        <title>The genome of the social amoeba Dictyostelium discoideum.</title>
        <authorList>
            <consortium name="The Dictyostelium discoideum Sequencing Consortium"/>
            <person name="Eichinger L."/>
            <person name="Pachebat J.A."/>
            <person name="Glockner G."/>
            <person name="Rajandream M.A."/>
            <person name="Sucgang R."/>
            <person name="Berriman M."/>
            <person name="Song J."/>
            <person name="Olsen R."/>
            <person name="Szafranski K."/>
            <person name="Xu Q."/>
            <person name="Tunggal B."/>
            <person name="Kummerfeld S."/>
            <person name="Madera M."/>
            <person name="Konfortov B.A."/>
            <person name="Rivero F."/>
            <person name="Bankier A.T."/>
            <person name="Lehmann R."/>
            <person name="Hamlin N."/>
            <person name="Davies R."/>
            <person name="Gaudet P."/>
            <person name="Fey P."/>
            <person name="Pilcher K."/>
            <person name="Chen G."/>
            <person name="Saunders D."/>
            <person name="Sodergren E."/>
            <person name="Davis P."/>
            <person name="Kerhornou A."/>
            <person name="Nie X."/>
            <person name="Hall N."/>
            <person name="Anjard C."/>
            <person name="Hemphill L."/>
            <person name="Bason N."/>
            <person name="Farbrother P."/>
            <person name="Desany B."/>
            <person name="Just E."/>
            <person name="Morio T."/>
            <person name="Rost R."/>
            <person name="Churcher C."/>
            <person name="Cooper J."/>
            <person name="Haydock S."/>
            <person name="van Driessche N."/>
            <person name="Cronin A."/>
            <person name="Goodhead I."/>
            <person name="Muzny D."/>
            <person name="Mourier T."/>
            <person name="Pain A."/>
            <person name="Lu M."/>
            <person name="Harper D."/>
            <person name="Lindsay R."/>
            <person name="Hauser H."/>
            <person name="James K."/>
            <person name="Quiles M."/>
            <person name="Madan Babu M."/>
            <person name="Saito T."/>
            <person name="Buchrieser C."/>
            <person name="Wardroper A."/>
            <person name="Felder M."/>
            <person name="Thangavelu M."/>
            <person name="Johnson D."/>
            <person name="Knights A."/>
            <person name="Loulseged H."/>
            <person name="Mungall K."/>
            <person name="Oliver K."/>
            <person name="Price C."/>
            <person name="Quail M.A."/>
            <person name="Urushihara H."/>
            <person name="Hernandez J."/>
            <person name="Rabbinowitsch E."/>
            <person name="Steffen D."/>
            <person name="Sanders M."/>
            <person name="Ma J."/>
            <person name="Kohara Y."/>
            <person name="Sharp S."/>
            <person name="Simmonds M."/>
            <person name="Spiegler S."/>
            <person name="Tivey A."/>
            <person name="Sugano S."/>
            <person name="White B."/>
            <person name="Walker D."/>
            <person name="Woodward J."/>
            <person name="Winckler T."/>
            <person name="Tanaka Y."/>
            <person name="Shaulsky G."/>
            <person name="Schleicher M."/>
            <person name="Weinstock G."/>
            <person name="Rosenthal A."/>
            <person name="Cox E.C."/>
            <person name="Chisholm R.L."/>
            <person name="Gibbs R."/>
            <person name="Loomis W.F."/>
            <person name="Platzer M."/>
            <person name="Kay R.R."/>
            <person name="Williams J."/>
            <person name="Dear P.H."/>
            <person name="Noegel A.A."/>
            <person name="Barrell B."/>
            <person name="Kuspa A."/>
        </authorList>
    </citation>
    <scope>NUCLEOTIDE SEQUENCE [LARGE SCALE GENOMIC DNA]</scope>
    <source>
        <strain evidence="2 3">AX4</strain>
    </source>
</reference>
<comment type="caution">
    <text evidence="2">The sequence shown here is derived from an EMBL/GenBank/DDBJ whole genome shotgun (WGS) entry which is preliminary data.</text>
</comment>
<sequence length="141" mass="16032">MNIIKILFLVFLTISFVYSEYFKMGSCPKGYSNEIPQAYQFTIITKKIGNIFYSGQITGFGCSQDVYLGGKIYSSYYFNDGAYSTFNLFDQSFEGRMIFSSNNKNLQSIDFISATFNQNVPASSFNLTFINGRYNNPPKIS</sequence>
<evidence type="ECO:0000313" key="3">
    <source>
        <dbReference type="Proteomes" id="UP000002195"/>
    </source>
</evidence>
<keyword evidence="3" id="KW-1185">Reference proteome</keyword>
<dbReference type="Proteomes" id="UP000002195">
    <property type="component" value="Unassembled WGS sequence"/>
</dbReference>
<evidence type="ECO:0000313" key="2">
    <source>
        <dbReference type="EMBL" id="EAL61898.1"/>
    </source>
</evidence>
<keyword evidence="1" id="KW-0732">Signal</keyword>